<dbReference type="SUPFAM" id="SSF100985">
    <property type="entry name" value="Sporulation inhibitor Sda"/>
    <property type="match status" value="1"/>
</dbReference>
<evidence type="ECO:0000313" key="2">
    <source>
        <dbReference type="Proteomes" id="UP000640274"/>
    </source>
</evidence>
<proteinExistence type="predicted"/>
<dbReference type="AlphaFoldDB" id="A0A934MNA5"/>
<organism evidence="1 2">
    <name type="scientific">Paenibacillus roseus</name>
    <dbReference type="NCBI Taxonomy" id="2798579"/>
    <lineage>
        <taxon>Bacteria</taxon>
        <taxon>Bacillati</taxon>
        <taxon>Bacillota</taxon>
        <taxon>Bacilli</taxon>
        <taxon>Bacillales</taxon>
        <taxon>Paenibacillaceae</taxon>
        <taxon>Paenibacillus</taxon>
    </lineage>
</organism>
<gene>
    <name evidence="1" type="primary">sda</name>
    <name evidence="1" type="ORF">JFN88_05675</name>
</gene>
<protein>
    <submittedName>
        <fullName evidence="1">Sporulation histidine kinase inhibitor Sda</fullName>
    </submittedName>
</protein>
<dbReference type="Pfam" id="PF08970">
    <property type="entry name" value="Sda"/>
    <property type="match status" value="1"/>
</dbReference>
<dbReference type="Proteomes" id="UP000640274">
    <property type="component" value="Unassembled WGS sequence"/>
</dbReference>
<dbReference type="RefSeq" id="WP_199018359.1">
    <property type="nucleotide sequence ID" value="NZ_JAELUP010000014.1"/>
</dbReference>
<reference evidence="1" key="1">
    <citation type="submission" date="2020-12" db="EMBL/GenBank/DDBJ databases">
        <authorList>
            <person name="Huq M.A."/>
        </authorList>
    </citation>
    <scope>NUCLEOTIDE SEQUENCE</scope>
    <source>
        <strain evidence="1">MAHUQ-46</strain>
    </source>
</reference>
<keyword evidence="2" id="KW-1185">Reference proteome</keyword>
<dbReference type="EMBL" id="JAELUP010000014">
    <property type="protein sequence ID" value="MBJ6360806.1"/>
    <property type="molecule type" value="Genomic_DNA"/>
</dbReference>
<accession>A0A934MNA5</accession>
<dbReference type="InterPro" id="IPR015064">
    <property type="entry name" value="Sda"/>
</dbReference>
<comment type="caution">
    <text evidence="1">The sequence shown here is derived from an EMBL/GenBank/DDBJ whole genome shotgun (WGS) entry which is preliminary data.</text>
</comment>
<name>A0A934MNA5_9BACL</name>
<dbReference type="InterPro" id="IPR036916">
    <property type="entry name" value="Sda_sf"/>
</dbReference>
<sequence length="102" mass="11949">MKISNPFLSMRNFIKSNETHRKHVQRSMIERPISSNAHAYAATEPFYGEYQDKTLLLKPLNDEHLLEVYREAKAMRLSDDFIRLIENALEQRKISLTEVGNV</sequence>
<evidence type="ECO:0000313" key="1">
    <source>
        <dbReference type="EMBL" id="MBJ6360806.1"/>
    </source>
</evidence>
<dbReference type="Gene3D" id="1.10.287.1100">
    <property type="entry name" value="Sporulation inhibitor A"/>
    <property type="match status" value="1"/>
</dbReference>